<evidence type="ECO:0000313" key="2">
    <source>
        <dbReference type="Proteomes" id="UP000008303"/>
    </source>
</evidence>
<dbReference type="EMBL" id="CP002558">
    <property type="protein sequence ID" value="AEE26322.1"/>
    <property type="molecule type" value="Genomic_DNA"/>
</dbReference>
<name>F4BFS8_9GAMM</name>
<evidence type="ECO:0000313" key="1">
    <source>
        <dbReference type="EMBL" id="AEE26322.1"/>
    </source>
</evidence>
<dbReference type="KEGG" id="fcn:FN3523_1019"/>
<dbReference type="Proteomes" id="UP000008303">
    <property type="component" value="Chromosome"/>
</dbReference>
<dbReference type="HOGENOM" id="CLU_2861235_0_0_6"/>
<reference evidence="2" key="1">
    <citation type="journal article" date="2011" name="Appl. Environ. Microbiol.">
        <title>Common ancestry and novel genetic traits of Francisella novicida-like isolates from North America and Australia as revealed by comparative genomic analyses.</title>
        <authorList>
            <person name="Siddaramappa S."/>
            <person name="Challacombe J.F."/>
            <person name="Petersen J.M."/>
            <person name="Pillai S."/>
            <person name="Hogg G."/>
            <person name="Kuske C.R."/>
        </authorList>
    </citation>
    <scope>NUCLEOTIDE SEQUENCE [LARGE SCALE GENOMIC DNA]</scope>
    <source>
        <strain evidence="2">3523</strain>
    </source>
</reference>
<organism evidence="1 2">
    <name type="scientific">Francisella hispaniensis</name>
    <dbReference type="NCBI Taxonomy" id="622488"/>
    <lineage>
        <taxon>Bacteria</taxon>
        <taxon>Pseudomonadati</taxon>
        <taxon>Pseudomonadota</taxon>
        <taxon>Gammaproteobacteria</taxon>
        <taxon>Thiotrichales</taxon>
        <taxon>Francisellaceae</taxon>
        <taxon>Francisella</taxon>
    </lineage>
</organism>
<proteinExistence type="predicted"/>
<dbReference type="PATRIC" id="fig|676032.3.peg.1025"/>
<dbReference type="AlphaFoldDB" id="F4BFS8"/>
<gene>
    <name evidence="1" type="ordered locus">FN3523_1019</name>
</gene>
<accession>F4BFS8</accession>
<protein>
    <submittedName>
        <fullName evidence="1">Uncharacterized protein</fullName>
    </submittedName>
</protein>
<sequence>MPIQQYNSIKNKLKKKKITNPQKKIKINDIFVKNFSNYKAENNNTPLCIYRDDRLVLIPIRKPY</sequence>